<evidence type="ECO:0000256" key="2">
    <source>
        <dbReference type="RuleBase" id="RU004447"/>
    </source>
</evidence>
<evidence type="ECO:0000313" key="6">
    <source>
        <dbReference type="Proteomes" id="UP000637074"/>
    </source>
</evidence>
<evidence type="ECO:0000259" key="3">
    <source>
        <dbReference type="Pfam" id="PF00675"/>
    </source>
</evidence>
<dbReference type="Pfam" id="PF00675">
    <property type="entry name" value="Peptidase_M16"/>
    <property type="match status" value="1"/>
</dbReference>
<organism evidence="5 6">
    <name type="scientific">Neobacillus kokaensis</name>
    <dbReference type="NCBI Taxonomy" id="2759023"/>
    <lineage>
        <taxon>Bacteria</taxon>
        <taxon>Bacillati</taxon>
        <taxon>Bacillota</taxon>
        <taxon>Bacilli</taxon>
        <taxon>Bacillales</taxon>
        <taxon>Bacillaceae</taxon>
        <taxon>Neobacillus</taxon>
    </lineage>
</organism>
<sequence>MITKYTCNNGVRIVLEQIPTVRSVAIGIWIGTGSRNENPKTNGISHFLEHMFFKGTTTRSAKEIAESFDSIGGQVNAFTSKEYTCYYAKVLDTHSKFALDVLADMFFNSTFDETELKKEKNVVLEEIKMYEDTPDDIVHDLLSRAVYGDHPLGYPILGTEETLNTFNGDSLREYIYERYTPENVVVSIAGNVPETFIKEVEQYFGAYQGGNREESENVPSFHSNKNSRKKETEQAHLCIGFEGLRVGHEDIYSLITLNNILGGSMSSRLFQDVREQKGLAYSVFSYHSAYQDSGIVTIYGGTGAKQLNVLFETIQETLNKLKQDGITDKELTNSKEQLKGSLMLSLESTNSRMSRNGKNELLLKRHRSLDEIIEQIDQVTKESVNDMGSRVFTDNYSISLISPDGDIPDTF</sequence>
<comment type="caution">
    <text evidence="5">The sequence shown here is derived from an EMBL/GenBank/DDBJ whole genome shotgun (WGS) entry which is preliminary data.</text>
</comment>
<feature type="domain" description="Peptidase M16 C-terminal" evidence="4">
    <location>
        <begin position="166"/>
        <end position="338"/>
    </location>
</feature>
<keyword evidence="6" id="KW-1185">Reference proteome</keyword>
<dbReference type="Pfam" id="PF05193">
    <property type="entry name" value="Peptidase_M16_C"/>
    <property type="match status" value="1"/>
</dbReference>
<evidence type="ECO:0000259" key="4">
    <source>
        <dbReference type="Pfam" id="PF05193"/>
    </source>
</evidence>
<dbReference type="InterPro" id="IPR050361">
    <property type="entry name" value="MPP/UQCRC_Complex"/>
</dbReference>
<dbReference type="PANTHER" id="PTHR11851:SF49">
    <property type="entry name" value="MITOCHONDRIAL-PROCESSING PEPTIDASE SUBUNIT ALPHA"/>
    <property type="match status" value="1"/>
</dbReference>
<reference evidence="5 6" key="1">
    <citation type="journal article" date="2022" name="Int. J. Syst. Evol. Microbiol.">
        <title>Neobacillus kokaensis sp. nov., isolated from soil.</title>
        <authorList>
            <person name="Yuki K."/>
            <person name="Matsubara H."/>
            <person name="Yamaguchi S."/>
        </authorList>
    </citation>
    <scope>NUCLEOTIDE SEQUENCE [LARGE SCALE GENOMIC DNA]</scope>
    <source>
        <strain evidence="5 6">LOB 377</strain>
    </source>
</reference>
<dbReference type="Gene3D" id="3.30.830.10">
    <property type="entry name" value="Metalloenzyme, LuxS/M16 peptidase-like"/>
    <property type="match status" value="2"/>
</dbReference>
<dbReference type="SUPFAM" id="SSF63411">
    <property type="entry name" value="LuxS/MPP-like metallohydrolase"/>
    <property type="match status" value="2"/>
</dbReference>
<comment type="similarity">
    <text evidence="1 2">Belongs to the peptidase M16 family.</text>
</comment>
<proteinExistence type="inferred from homology"/>
<dbReference type="InterPro" id="IPR011765">
    <property type="entry name" value="Pept_M16_N"/>
</dbReference>
<protein>
    <submittedName>
        <fullName evidence="5">Peptidase M16</fullName>
    </submittedName>
</protein>
<dbReference type="InterPro" id="IPR007863">
    <property type="entry name" value="Peptidase_M16_C"/>
</dbReference>
<accession>A0ABQ3MXC7</accession>
<dbReference type="PROSITE" id="PS00143">
    <property type="entry name" value="INSULINASE"/>
    <property type="match status" value="1"/>
</dbReference>
<evidence type="ECO:0000313" key="5">
    <source>
        <dbReference type="EMBL" id="GHH96571.1"/>
    </source>
</evidence>
<dbReference type="RefSeq" id="WP_191268666.1">
    <property type="nucleotide sequence ID" value="NZ_BNDS01000001.1"/>
</dbReference>
<name>A0ABQ3MXC7_9BACI</name>
<dbReference type="PANTHER" id="PTHR11851">
    <property type="entry name" value="METALLOPROTEASE"/>
    <property type="match status" value="1"/>
</dbReference>
<dbReference type="InterPro" id="IPR011249">
    <property type="entry name" value="Metalloenz_LuxS/M16"/>
</dbReference>
<dbReference type="InterPro" id="IPR001431">
    <property type="entry name" value="Pept_M16_Zn_BS"/>
</dbReference>
<feature type="domain" description="Peptidase M16 N-terminal" evidence="3">
    <location>
        <begin position="12"/>
        <end position="159"/>
    </location>
</feature>
<evidence type="ECO:0000256" key="1">
    <source>
        <dbReference type="ARBA" id="ARBA00007261"/>
    </source>
</evidence>
<dbReference type="EMBL" id="BNDS01000001">
    <property type="protein sequence ID" value="GHH96571.1"/>
    <property type="molecule type" value="Genomic_DNA"/>
</dbReference>
<dbReference type="Proteomes" id="UP000637074">
    <property type="component" value="Unassembled WGS sequence"/>
</dbReference>
<gene>
    <name evidence="5" type="ORF">AM1BK_01140</name>
</gene>